<evidence type="ECO:0000313" key="1">
    <source>
        <dbReference type="EMBL" id="SHI67665.1"/>
    </source>
</evidence>
<accession>A0ABY1I676</accession>
<organism evidence="1 2">
    <name type="scientific">Aureimonas altamirensis DSM 21988</name>
    <dbReference type="NCBI Taxonomy" id="1121026"/>
    <lineage>
        <taxon>Bacteria</taxon>
        <taxon>Pseudomonadati</taxon>
        <taxon>Pseudomonadota</taxon>
        <taxon>Alphaproteobacteria</taxon>
        <taxon>Hyphomicrobiales</taxon>
        <taxon>Aurantimonadaceae</taxon>
        <taxon>Aureimonas</taxon>
    </lineage>
</organism>
<sequence>MQPVYTGIRIVGDEPKRQANIAKHAMDFADLDAEFFLEAVVLPAKDGRYMAIGRLNGATTVVFVTLGTEAISIVSMRAASMKERKLL</sequence>
<dbReference type="Gene3D" id="3.10.450.530">
    <property type="entry name" value="Ribonuclease toxin, BrnT, of type II toxin-antitoxin system"/>
    <property type="match status" value="1"/>
</dbReference>
<name>A0ABY1I676_9HYPH</name>
<proteinExistence type="predicted"/>
<dbReference type="InterPro" id="IPR038573">
    <property type="entry name" value="BrnT_sf"/>
</dbReference>
<dbReference type="Pfam" id="PF04365">
    <property type="entry name" value="BrnT_toxin"/>
    <property type="match status" value="1"/>
</dbReference>
<reference evidence="1 2" key="1">
    <citation type="submission" date="2016-11" db="EMBL/GenBank/DDBJ databases">
        <authorList>
            <person name="Varghese N."/>
            <person name="Submissions S."/>
        </authorList>
    </citation>
    <scope>NUCLEOTIDE SEQUENCE [LARGE SCALE GENOMIC DNA]</scope>
    <source>
        <strain evidence="1 2">DSM 21988</strain>
    </source>
</reference>
<comment type="caution">
    <text evidence="1">The sequence shown here is derived from an EMBL/GenBank/DDBJ whole genome shotgun (WGS) entry which is preliminary data.</text>
</comment>
<protein>
    <submittedName>
        <fullName evidence="1">Uncharacterized protein</fullName>
    </submittedName>
</protein>
<dbReference type="InterPro" id="IPR007460">
    <property type="entry name" value="BrnT_toxin"/>
</dbReference>
<evidence type="ECO:0000313" key="2">
    <source>
        <dbReference type="Proteomes" id="UP000184290"/>
    </source>
</evidence>
<dbReference type="Proteomes" id="UP000184290">
    <property type="component" value="Unassembled WGS sequence"/>
</dbReference>
<dbReference type="EMBL" id="FQZC01000001">
    <property type="protein sequence ID" value="SHI67665.1"/>
    <property type="molecule type" value="Genomic_DNA"/>
</dbReference>
<gene>
    <name evidence="1" type="ORF">SAMN02745911_0829</name>
</gene>
<keyword evidence="2" id="KW-1185">Reference proteome</keyword>